<evidence type="ECO:0000313" key="3">
    <source>
        <dbReference type="Proteomes" id="UP000547209"/>
    </source>
</evidence>
<dbReference type="Proteomes" id="UP000547209">
    <property type="component" value="Unassembled WGS sequence"/>
</dbReference>
<comment type="caution">
    <text evidence="2">The sequence shown here is derived from an EMBL/GenBank/DDBJ whole genome shotgun (WGS) entry which is preliminary data.</text>
</comment>
<dbReference type="RefSeq" id="WP_185144051.1">
    <property type="nucleotide sequence ID" value="NZ_JACJVP010000029.1"/>
</dbReference>
<keyword evidence="3" id="KW-1185">Reference proteome</keyword>
<dbReference type="InterPro" id="IPR009875">
    <property type="entry name" value="PilZ_domain"/>
</dbReference>
<sequence length="237" mass="26559">MVQEGALRKKGLAGGDRDLPPLKVLLHCRTVVERKNFVTTGIMTQVEGELLEIELHEYQLFELGETVKLTVYSPAGIQSFQSIVLAKYEGAIATIQPPALHQKFQEKREHYRVEASGTGLITHVSADKDEQPRLLPRPLEVQIKDISVGGIGFAGPDLPEFKPGSLLRTVVNVGFSFACDLEIMRRERTEDGVFCGTRLTLLDPDMTRQLRAFLLRQQVQALVRHRNEANAQKKFKG</sequence>
<accession>A0A7X0RRZ2</accession>
<organism evidence="2 3">
    <name type="scientific">Cohnella nanjingensis</name>
    <dbReference type="NCBI Taxonomy" id="1387779"/>
    <lineage>
        <taxon>Bacteria</taxon>
        <taxon>Bacillati</taxon>
        <taxon>Bacillota</taxon>
        <taxon>Bacilli</taxon>
        <taxon>Bacillales</taxon>
        <taxon>Paenibacillaceae</taxon>
        <taxon>Cohnella</taxon>
    </lineage>
</organism>
<proteinExistence type="predicted"/>
<reference evidence="2 3" key="1">
    <citation type="submission" date="2020-08" db="EMBL/GenBank/DDBJ databases">
        <title>Cohnella phylogeny.</title>
        <authorList>
            <person name="Dunlap C."/>
        </authorList>
    </citation>
    <scope>NUCLEOTIDE SEQUENCE [LARGE SCALE GENOMIC DNA]</scope>
    <source>
        <strain evidence="2 3">DSM 28246</strain>
    </source>
</reference>
<evidence type="ECO:0000259" key="1">
    <source>
        <dbReference type="Pfam" id="PF07238"/>
    </source>
</evidence>
<dbReference type="Pfam" id="PF07238">
    <property type="entry name" value="PilZ"/>
    <property type="match status" value="1"/>
</dbReference>
<dbReference type="AlphaFoldDB" id="A0A7X0RRZ2"/>
<name>A0A7X0RRZ2_9BACL</name>
<protein>
    <submittedName>
        <fullName evidence="2">PilZ domain-containing protein</fullName>
    </submittedName>
</protein>
<feature type="domain" description="PilZ" evidence="1">
    <location>
        <begin position="107"/>
        <end position="215"/>
    </location>
</feature>
<evidence type="ECO:0000313" key="2">
    <source>
        <dbReference type="EMBL" id="MBB6672572.1"/>
    </source>
</evidence>
<gene>
    <name evidence="2" type="ORF">H7C19_17975</name>
</gene>
<dbReference type="GO" id="GO:0035438">
    <property type="term" value="F:cyclic-di-GMP binding"/>
    <property type="evidence" value="ECO:0007669"/>
    <property type="project" value="InterPro"/>
</dbReference>
<dbReference type="Gene3D" id="2.40.10.220">
    <property type="entry name" value="predicted glycosyltransferase like domains"/>
    <property type="match status" value="1"/>
</dbReference>
<dbReference type="EMBL" id="JACJVP010000029">
    <property type="protein sequence ID" value="MBB6672572.1"/>
    <property type="molecule type" value="Genomic_DNA"/>
</dbReference>